<evidence type="ECO:0000256" key="1">
    <source>
        <dbReference type="ARBA" id="ARBA00004123"/>
    </source>
</evidence>
<keyword evidence="2" id="KW-0539">Nucleus</keyword>
<evidence type="ECO:0000259" key="4">
    <source>
        <dbReference type="PROSITE" id="PS50106"/>
    </source>
</evidence>
<sequence>MEEEVEVFLEKDHKPLTDDIQIEGGEKRGIYIKNVQKDSPVAKNLHLSEGDKLISATINFDDMKYDDAVRFLEISDKYMTELKLRKSSRGSPTSGTTTFDFESSETTVRGATTTRSPKGSTSYTPHNHHCSPNSMSCRWCSASKCIGATSPYMDLSPSDEHYSIIYEKKIKPRLSSSEEVGCSATNQRGKTSTSPREVV</sequence>
<dbReference type="InterPro" id="IPR001478">
    <property type="entry name" value="PDZ"/>
</dbReference>
<dbReference type="OMA" id="WCSASKC"/>
<feature type="compositionally biased region" description="Polar residues" evidence="3">
    <location>
        <begin position="174"/>
        <end position="199"/>
    </location>
</feature>
<protein>
    <recommendedName>
        <fullName evidence="4">PDZ domain-containing protein</fullName>
    </recommendedName>
</protein>
<accession>A0A8C4WWJ9</accession>
<keyword evidence="6" id="KW-1185">Reference proteome</keyword>
<dbReference type="GO" id="GO:0005737">
    <property type="term" value="C:cytoplasm"/>
    <property type="evidence" value="ECO:0007669"/>
    <property type="project" value="TreeGrafter"/>
</dbReference>
<dbReference type="Proteomes" id="UP000694388">
    <property type="component" value="Unplaced"/>
</dbReference>
<dbReference type="GO" id="GO:0043484">
    <property type="term" value="P:regulation of RNA splicing"/>
    <property type="evidence" value="ECO:0007669"/>
    <property type="project" value="TreeGrafter"/>
</dbReference>
<evidence type="ECO:0000256" key="3">
    <source>
        <dbReference type="SAM" id="MobiDB-lite"/>
    </source>
</evidence>
<dbReference type="PANTHER" id="PTHR23348">
    <property type="entry name" value="PERIAXIN/AHNAK"/>
    <property type="match status" value="1"/>
</dbReference>
<feature type="region of interest" description="Disordered" evidence="3">
    <location>
        <begin position="173"/>
        <end position="199"/>
    </location>
</feature>
<organism evidence="5 6">
    <name type="scientific">Eptatretus burgeri</name>
    <name type="common">Inshore hagfish</name>
    <dbReference type="NCBI Taxonomy" id="7764"/>
    <lineage>
        <taxon>Eukaryota</taxon>
        <taxon>Metazoa</taxon>
        <taxon>Chordata</taxon>
        <taxon>Craniata</taxon>
        <taxon>Vertebrata</taxon>
        <taxon>Cyclostomata</taxon>
        <taxon>Myxini</taxon>
        <taxon>Myxiniformes</taxon>
        <taxon>Myxinidae</taxon>
        <taxon>Eptatretinae</taxon>
        <taxon>Eptatretus</taxon>
    </lineage>
</organism>
<proteinExistence type="predicted"/>
<feature type="region of interest" description="Disordered" evidence="3">
    <location>
        <begin position="86"/>
        <end position="129"/>
    </location>
</feature>
<dbReference type="AlphaFoldDB" id="A0A8C4WWJ9"/>
<dbReference type="InterPro" id="IPR036034">
    <property type="entry name" value="PDZ_sf"/>
</dbReference>
<evidence type="ECO:0000313" key="5">
    <source>
        <dbReference type="Ensembl" id="ENSEBUP00000016013.1"/>
    </source>
</evidence>
<feature type="domain" description="PDZ" evidence="4">
    <location>
        <begin position="6"/>
        <end position="87"/>
    </location>
</feature>
<comment type="subcellular location">
    <subcellularLocation>
        <location evidence="1">Nucleus</location>
    </subcellularLocation>
</comment>
<dbReference type="SUPFAM" id="SSF50156">
    <property type="entry name" value="PDZ domain-like"/>
    <property type="match status" value="1"/>
</dbReference>
<dbReference type="InterPro" id="IPR052082">
    <property type="entry name" value="Myelin_sheath_structural"/>
</dbReference>
<reference evidence="5" key="1">
    <citation type="submission" date="2025-08" db="UniProtKB">
        <authorList>
            <consortium name="Ensembl"/>
        </authorList>
    </citation>
    <scope>IDENTIFICATION</scope>
</reference>
<feature type="compositionally biased region" description="Low complexity" evidence="3">
    <location>
        <begin position="89"/>
        <end position="107"/>
    </location>
</feature>
<dbReference type="PANTHER" id="PTHR23348:SF16">
    <property type="entry name" value="LEUCINE RICH REPEAT FAMILY PROTEIN"/>
    <property type="match status" value="1"/>
</dbReference>
<dbReference type="PROSITE" id="PS50106">
    <property type="entry name" value="PDZ"/>
    <property type="match status" value="1"/>
</dbReference>
<evidence type="ECO:0000256" key="2">
    <source>
        <dbReference type="ARBA" id="ARBA00023242"/>
    </source>
</evidence>
<feature type="compositionally biased region" description="Polar residues" evidence="3">
    <location>
        <begin position="109"/>
        <end position="129"/>
    </location>
</feature>
<dbReference type="Gene3D" id="2.30.42.10">
    <property type="match status" value="1"/>
</dbReference>
<reference evidence="5" key="2">
    <citation type="submission" date="2025-09" db="UniProtKB">
        <authorList>
            <consortium name="Ensembl"/>
        </authorList>
    </citation>
    <scope>IDENTIFICATION</scope>
</reference>
<evidence type="ECO:0000313" key="6">
    <source>
        <dbReference type="Proteomes" id="UP000694388"/>
    </source>
</evidence>
<name>A0A8C4WWJ9_EPTBU</name>
<dbReference type="GO" id="GO:0005634">
    <property type="term" value="C:nucleus"/>
    <property type="evidence" value="ECO:0007669"/>
    <property type="project" value="UniProtKB-SubCell"/>
</dbReference>
<dbReference type="Ensembl" id="ENSEBUT00000016589.1">
    <property type="protein sequence ID" value="ENSEBUP00000016013.1"/>
    <property type="gene ID" value="ENSEBUG00000010072.1"/>
</dbReference>